<dbReference type="EMBL" id="KQ965734">
    <property type="protein sequence ID" value="KXS20735.1"/>
    <property type="molecule type" value="Genomic_DNA"/>
</dbReference>
<evidence type="ECO:0000256" key="1">
    <source>
        <dbReference type="SAM" id="MobiDB-lite"/>
    </source>
</evidence>
<feature type="compositionally biased region" description="Basic and acidic residues" evidence="1">
    <location>
        <begin position="13"/>
        <end position="22"/>
    </location>
</feature>
<reference evidence="2 3" key="1">
    <citation type="journal article" date="2015" name="Genome Biol. Evol.">
        <title>Phylogenomic analyses indicate that early fungi evolved digesting cell walls of algal ancestors of land plants.</title>
        <authorList>
            <person name="Chang Y."/>
            <person name="Wang S."/>
            <person name="Sekimoto S."/>
            <person name="Aerts A.L."/>
            <person name="Choi C."/>
            <person name="Clum A."/>
            <person name="LaButti K.M."/>
            <person name="Lindquist E.A."/>
            <person name="Yee Ngan C."/>
            <person name="Ohm R.A."/>
            <person name="Salamov A.A."/>
            <person name="Grigoriev I.V."/>
            <person name="Spatafora J.W."/>
            <person name="Berbee M.L."/>
        </authorList>
    </citation>
    <scope>NUCLEOTIDE SEQUENCE [LARGE SCALE GENOMIC DNA]</scope>
    <source>
        <strain evidence="2 3">JEL478</strain>
    </source>
</reference>
<proteinExistence type="predicted"/>
<feature type="region of interest" description="Disordered" evidence="1">
    <location>
        <begin position="1"/>
        <end position="117"/>
    </location>
</feature>
<organism evidence="2 3">
    <name type="scientific">Gonapodya prolifera (strain JEL478)</name>
    <name type="common">Monoblepharis prolifera</name>
    <dbReference type="NCBI Taxonomy" id="1344416"/>
    <lineage>
        <taxon>Eukaryota</taxon>
        <taxon>Fungi</taxon>
        <taxon>Fungi incertae sedis</taxon>
        <taxon>Chytridiomycota</taxon>
        <taxon>Chytridiomycota incertae sedis</taxon>
        <taxon>Monoblepharidomycetes</taxon>
        <taxon>Monoblepharidales</taxon>
        <taxon>Gonapodyaceae</taxon>
        <taxon>Gonapodya</taxon>
    </lineage>
</organism>
<evidence type="ECO:0000313" key="3">
    <source>
        <dbReference type="Proteomes" id="UP000070544"/>
    </source>
</evidence>
<name>A0A139AW84_GONPJ</name>
<gene>
    <name evidence="2" type="ORF">M427DRAFT_51712</name>
</gene>
<dbReference type="Proteomes" id="UP000070544">
    <property type="component" value="Unassembled WGS sequence"/>
</dbReference>
<keyword evidence="3" id="KW-1185">Reference proteome</keyword>
<feature type="compositionally biased region" description="Polar residues" evidence="1">
    <location>
        <begin position="65"/>
        <end position="76"/>
    </location>
</feature>
<sequence length="271" mass="29473">MTRKAPANSVDPDAMHSIRRSDTTQSSAAVHRGGTRKATQRANQKIAAIFTEDPIVSTRKRPKETQSLAKSVSIEQSFEVGVRGAPKSKRNGTEPLLTAISSSQFPQHPSSAPPGTIMASELEFSDEDSEDLPSDQESLRKTEDAVRRQLGNVIRTCLRDKENIGTDLDIAMNNAEASWYAAVANIPEPIESLTVAELEERFGGSFERAAVELGVEPPGTTWGVRGGDREKPGFLDSMWAELPAWILSTEKLSGQADNITSARKTKPSARK</sequence>
<dbReference type="AlphaFoldDB" id="A0A139AW84"/>
<protein>
    <submittedName>
        <fullName evidence="2">Uncharacterized protein</fullName>
    </submittedName>
</protein>
<evidence type="ECO:0000313" key="2">
    <source>
        <dbReference type="EMBL" id="KXS20735.1"/>
    </source>
</evidence>
<feature type="compositionally biased region" description="Polar residues" evidence="1">
    <location>
        <begin position="99"/>
        <end position="110"/>
    </location>
</feature>
<accession>A0A139AW84</accession>